<evidence type="ECO:0000313" key="2">
    <source>
        <dbReference type="EMBL" id="BBG26502.1"/>
    </source>
</evidence>
<dbReference type="EMBL" id="AP018930">
    <property type="protein sequence ID" value="BBG26502.1"/>
    <property type="molecule type" value="Genomic_DNA"/>
</dbReference>
<evidence type="ECO:0000313" key="1">
    <source>
        <dbReference type="EMBL" id="BBG23749.1"/>
    </source>
</evidence>
<dbReference type="EMBL" id="AP018929">
    <property type="protein sequence ID" value="BBG23749.1"/>
    <property type="molecule type" value="Genomic_DNA"/>
</dbReference>
<dbReference type="RefSeq" id="WP_054846461.1">
    <property type="nucleotide sequence ID" value="NZ_AP018929.1"/>
</dbReference>
<sequence>MKYYTEINTSHTADALSILLSDPRFVLPRMFKSIKDLQVDGSSYHGRANYMGLWHEINGNVYSSMNEISYVFSLRYGRSLGLGKLVFSLGLNKVSLSLKYEGWMERTSSVIINMWIKDFLKNFEEDVRLERIKRKI</sequence>
<evidence type="ECO:0008006" key="5">
    <source>
        <dbReference type="Google" id="ProtNLM"/>
    </source>
</evidence>
<dbReference type="AlphaFoldDB" id="A0A510E1Y7"/>
<dbReference type="GeneID" id="41717367"/>
<gene>
    <name evidence="1" type="ORF">IC006_1041</name>
    <name evidence="2" type="ORF">IC007_1014</name>
</gene>
<accession>A0A510E1Y7</accession>
<evidence type="ECO:0000313" key="3">
    <source>
        <dbReference type="Proteomes" id="UP000322983"/>
    </source>
</evidence>
<dbReference type="Gene3D" id="3.30.530.20">
    <property type="match status" value="1"/>
</dbReference>
<proteinExistence type="predicted"/>
<dbReference type="OrthoDB" id="34680at2157"/>
<organism evidence="2 4">
    <name type="scientific">Sulfuracidifex tepidarius</name>
    <dbReference type="NCBI Taxonomy" id="1294262"/>
    <lineage>
        <taxon>Archaea</taxon>
        <taxon>Thermoproteota</taxon>
        <taxon>Thermoprotei</taxon>
        <taxon>Sulfolobales</taxon>
        <taxon>Sulfolobaceae</taxon>
        <taxon>Sulfuracidifex</taxon>
    </lineage>
</organism>
<name>A0A510E1Y7_9CREN</name>
<dbReference type="InterPro" id="IPR023393">
    <property type="entry name" value="START-like_dom_sf"/>
</dbReference>
<dbReference type="InterPro" id="IPR021578">
    <property type="entry name" value="STK_08120-like"/>
</dbReference>
<dbReference type="KEGG" id="step:IC006_1041"/>
<protein>
    <recommendedName>
        <fullName evidence="5">DUF3211 domain-containing protein</fullName>
    </recommendedName>
</protein>
<reference evidence="2 3" key="2">
    <citation type="journal article" date="2020" name="Int. J. Syst. Evol. Microbiol.">
        <title>Sulfuracidifex tepidarius gen. nov., sp. nov. and transfer of Sulfolobus metallicus Huber and Stetter 1992 to the genus Sulfuracidifex as Sulfuracidifex metallicus comb. nov.</title>
        <authorList>
            <person name="Itoh T."/>
            <person name="Miura T."/>
            <person name="Sakai H.D."/>
            <person name="Kato S."/>
            <person name="Ohkuma M."/>
            <person name="Takashina T."/>
        </authorList>
    </citation>
    <scope>NUCLEOTIDE SEQUENCE</scope>
    <source>
        <strain evidence="1 3">IC-006</strain>
        <strain evidence="2">IC-007</strain>
    </source>
</reference>
<dbReference type="Proteomes" id="UP000325030">
    <property type="component" value="Chromosome"/>
</dbReference>
<keyword evidence="3" id="KW-1185">Reference proteome</keyword>
<accession>A0A510DU99</accession>
<reference evidence="4" key="1">
    <citation type="submission" date="2018-09" db="EMBL/GenBank/DDBJ databases">
        <title>Complete Genome Sequencing of Sulfolobus sp. JCM 16834.</title>
        <authorList>
            <person name="Kato S."/>
            <person name="Itoh T."/>
            <person name="Ohkuma M."/>
        </authorList>
    </citation>
    <scope>NUCLEOTIDE SEQUENCE [LARGE SCALE GENOMIC DNA]</scope>
    <source>
        <strain evidence="4">IC-007</strain>
    </source>
</reference>
<dbReference type="Proteomes" id="UP000322983">
    <property type="component" value="Chromosome"/>
</dbReference>
<evidence type="ECO:0000313" key="4">
    <source>
        <dbReference type="Proteomes" id="UP000325030"/>
    </source>
</evidence>
<dbReference type="Pfam" id="PF11485">
    <property type="entry name" value="STK_08120-like"/>
    <property type="match status" value="1"/>
</dbReference>